<dbReference type="Proteomes" id="UP000299102">
    <property type="component" value="Unassembled WGS sequence"/>
</dbReference>
<gene>
    <name evidence="3" type="primary">DROSHA</name>
    <name evidence="3" type="ORF">EVAR_4006_1</name>
</gene>
<keyword evidence="1" id="KW-0694">RNA-binding</keyword>
<comment type="caution">
    <text evidence="3">The sequence shown here is derived from an EMBL/GenBank/DDBJ whole genome shotgun (WGS) entry which is preliminary data.</text>
</comment>
<evidence type="ECO:0000313" key="3">
    <source>
        <dbReference type="EMBL" id="GBP09116.1"/>
    </source>
</evidence>
<dbReference type="PANTHER" id="PTHR11207">
    <property type="entry name" value="RIBONUCLEASE III"/>
    <property type="match status" value="1"/>
</dbReference>
<reference evidence="3 4" key="1">
    <citation type="journal article" date="2019" name="Commun. Biol.">
        <title>The bagworm genome reveals a unique fibroin gene that provides high tensile strength.</title>
        <authorList>
            <person name="Kono N."/>
            <person name="Nakamura H."/>
            <person name="Ohtoshi R."/>
            <person name="Tomita M."/>
            <person name="Numata K."/>
            <person name="Arakawa K."/>
        </authorList>
    </citation>
    <scope>NUCLEOTIDE SEQUENCE [LARGE SCALE GENOMIC DNA]</scope>
</reference>
<protein>
    <submittedName>
        <fullName evidence="3">Ribonuclease 3</fullName>
    </submittedName>
</protein>
<dbReference type="GO" id="GO:0031053">
    <property type="term" value="P:primary miRNA processing"/>
    <property type="evidence" value="ECO:0007669"/>
    <property type="project" value="TreeGrafter"/>
</dbReference>
<evidence type="ECO:0000256" key="1">
    <source>
        <dbReference type="ARBA" id="ARBA00022884"/>
    </source>
</evidence>
<dbReference type="PANTHER" id="PTHR11207:SF0">
    <property type="entry name" value="RIBONUCLEASE 3"/>
    <property type="match status" value="1"/>
</dbReference>
<dbReference type="GO" id="GO:0004525">
    <property type="term" value="F:ribonuclease III activity"/>
    <property type="evidence" value="ECO:0007669"/>
    <property type="project" value="TreeGrafter"/>
</dbReference>
<dbReference type="GO" id="GO:0003723">
    <property type="term" value="F:RNA binding"/>
    <property type="evidence" value="ECO:0007669"/>
    <property type="project" value="UniProtKB-KW"/>
</dbReference>
<sequence length="237" mass="27416">MEQWSREQDCDNEKSSKMWYRSSPAELYYTPVEGNRNMQQTQKLTRLCETFFVKLIERGRKARPEIDELPPLKPQKPKLCKHKFGNDKLSSSSSSDSEESLDEDGLQGYADRVMMELQRKQNHPRRLHPEMWFNNPGEMNGGPLCRCSARARRHGMRHGVYAGEETFPRCILTQNNIDRLYHYRMKASEQMNTASTLAAGPTEAMQLDDEIASISKLDCIDIEYVRTPIIKNTFSSS</sequence>
<dbReference type="GO" id="GO:0031054">
    <property type="term" value="P:pre-miRNA processing"/>
    <property type="evidence" value="ECO:0007669"/>
    <property type="project" value="TreeGrafter"/>
</dbReference>
<organism evidence="3 4">
    <name type="scientific">Eumeta variegata</name>
    <name type="common">Bagworm moth</name>
    <name type="synonym">Eumeta japonica</name>
    <dbReference type="NCBI Taxonomy" id="151549"/>
    <lineage>
        <taxon>Eukaryota</taxon>
        <taxon>Metazoa</taxon>
        <taxon>Ecdysozoa</taxon>
        <taxon>Arthropoda</taxon>
        <taxon>Hexapoda</taxon>
        <taxon>Insecta</taxon>
        <taxon>Pterygota</taxon>
        <taxon>Neoptera</taxon>
        <taxon>Endopterygota</taxon>
        <taxon>Lepidoptera</taxon>
        <taxon>Glossata</taxon>
        <taxon>Ditrysia</taxon>
        <taxon>Tineoidea</taxon>
        <taxon>Psychidae</taxon>
        <taxon>Oiketicinae</taxon>
        <taxon>Eumeta</taxon>
    </lineage>
</organism>
<evidence type="ECO:0000256" key="2">
    <source>
        <dbReference type="SAM" id="MobiDB-lite"/>
    </source>
</evidence>
<dbReference type="OrthoDB" id="67027at2759"/>
<accession>A0A4C1T4I4</accession>
<dbReference type="GO" id="GO:0070877">
    <property type="term" value="C:microprocessor complex"/>
    <property type="evidence" value="ECO:0007669"/>
    <property type="project" value="TreeGrafter"/>
</dbReference>
<proteinExistence type="predicted"/>
<dbReference type="EMBL" id="BGZK01000034">
    <property type="protein sequence ID" value="GBP09116.1"/>
    <property type="molecule type" value="Genomic_DNA"/>
</dbReference>
<dbReference type="AlphaFoldDB" id="A0A4C1T4I4"/>
<name>A0A4C1T4I4_EUMVA</name>
<evidence type="ECO:0000313" key="4">
    <source>
        <dbReference type="Proteomes" id="UP000299102"/>
    </source>
</evidence>
<keyword evidence="4" id="KW-1185">Reference proteome</keyword>
<feature type="region of interest" description="Disordered" evidence="2">
    <location>
        <begin position="65"/>
        <end position="104"/>
    </location>
</feature>
<dbReference type="STRING" id="151549.A0A4C1T4I4"/>